<name>A0ABM7WBG1_9BACT</name>
<evidence type="ECO:0000256" key="2">
    <source>
        <dbReference type="RuleBase" id="RU362097"/>
    </source>
</evidence>
<dbReference type="PANTHER" id="PTHR30203:SF33">
    <property type="entry name" value="BLR4455 PROTEIN"/>
    <property type="match status" value="1"/>
</dbReference>
<evidence type="ECO:0000256" key="1">
    <source>
        <dbReference type="ARBA" id="ARBA00007613"/>
    </source>
</evidence>
<dbReference type="RefSeq" id="WP_284151716.1">
    <property type="nucleotide sequence ID" value="NZ_AP025516.1"/>
</dbReference>
<dbReference type="InterPro" id="IPR003423">
    <property type="entry name" value="OMP_efflux"/>
</dbReference>
<evidence type="ECO:0000313" key="4">
    <source>
        <dbReference type="Proteomes" id="UP000830055"/>
    </source>
</evidence>
<comment type="subcellular location">
    <subcellularLocation>
        <location evidence="2">Cell membrane</location>
        <topology evidence="2">Lipid-anchor</topology>
    </subcellularLocation>
</comment>
<keyword evidence="2" id="KW-0449">Lipoprotein</keyword>
<feature type="signal peptide" evidence="2">
    <location>
        <begin position="1"/>
        <end position="18"/>
    </location>
</feature>
<keyword evidence="2" id="KW-0564">Palmitate</keyword>
<dbReference type="InterPro" id="IPR010131">
    <property type="entry name" value="MdtP/NodT-like"/>
</dbReference>
<keyword evidence="2" id="KW-0732">Signal</keyword>
<organism evidence="3 4">
    <name type="scientific">Desulfofustis limnaeus</name>
    <dbReference type="NCBI Taxonomy" id="2740163"/>
    <lineage>
        <taxon>Bacteria</taxon>
        <taxon>Pseudomonadati</taxon>
        <taxon>Thermodesulfobacteriota</taxon>
        <taxon>Desulfobulbia</taxon>
        <taxon>Desulfobulbales</taxon>
        <taxon>Desulfocapsaceae</taxon>
        <taxon>Desulfofustis</taxon>
    </lineage>
</organism>
<evidence type="ECO:0000313" key="3">
    <source>
        <dbReference type="EMBL" id="BDD88342.1"/>
    </source>
</evidence>
<gene>
    <name evidence="3" type="ORF">DPPLL_27070</name>
</gene>
<feature type="chain" id="PRO_5044958035" evidence="2">
    <location>
        <begin position="19"/>
        <end position="476"/>
    </location>
</feature>
<dbReference type="Gene3D" id="2.20.200.10">
    <property type="entry name" value="Outer membrane efflux proteins (OEP)"/>
    <property type="match status" value="1"/>
</dbReference>
<dbReference type="NCBIfam" id="TIGR01845">
    <property type="entry name" value="outer_NodT"/>
    <property type="match status" value="1"/>
</dbReference>
<protein>
    <submittedName>
        <fullName evidence="3">RND transporter</fullName>
    </submittedName>
</protein>
<keyword evidence="2" id="KW-0812">Transmembrane</keyword>
<dbReference type="Pfam" id="PF02321">
    <property type="entry name" value="OEP"/>
    <property type="match status" value="2"/>
</dbReference>
<comment type="similarity">
    <text evidence="1 2">Belongs to the outer membrane factor (OMF) (TC 1.B.17) family.</text>
</comment>
<keyword evidence="4" id="KW-1185">Reference proteome</keyword>
<sequence>MKHLHLLLLIAAMAGCTAAGPDYRRPQTDIPAAWRSTLPAQGEPGPNAWWQSYADPVLSGLIDQAIATNRDVLLATARIDQYLALMATSRSRSFPQIGYALGANRQDTGLNPLSGTDSPAYTTVQAGLNVAWELDLWGRLHRADEAARAQVLASEEERRGVLVSLVGNVAASYILLRGYDRQLQIARETKRSYEETRRIFRLRHHHGTISGVELKQVESQYEQAAQTIPRIESLITQQEHLLSILLGENPGPIPRGKQLHDLDVLPFPAALPLSLLERRPDIRRAEYELMAANARIGEAKALYFPTISLSGLLGRQSGELTDLFRSGAGFWSLGGTVAGSLITFGGVSGQVAQAEALARQAVLRYEQTIQAAFREVEDALVGTLKSREQLQAQQRQIESLTEYTRLSRLTFESGTTSYLQVLDAERTLFSAQLDLVQTHVNLLTSTIDLYRAFAGDWVKPDAPGMKGLLETGQGNL</sequence>
<dbReference type="PROSITE" id="PS51257">
    <property type="entry name" value="PROKAR_LIPOPROTEIN"/>
    <property type="match status" value="1"/>
</dbReference>
<keyword evidence="2" id="KW-0472">Membrane</keyword>
<dbReference type="Proteomes" id="UP000830055">
    <property type="component" value="Chromosome"/>
</dbReference>
<dbReference type="PANTHER" id="PTHR30203">
    <property type="entry name" value="OUTER MEMBRANE CATION EFFLUX PROTEIN"/>
    <property type="match status" value="1"/>
</dbReference>
<dbReference type="Gene3D" id="1.20.1600.10">
    <property type="entry name" value="Outer membrane efflux proteins (OEP)"/>
    <property type="match status" value="1"/>
</dbReference>
<dbReference type="SUPFAM" id="SSF56954">
    <property type="entry name" value="Outer membrane efflux proteins (OEP)"/>
    <property type="match status" value="1"/>
</dbReference>
<proteinExistence type="inferred from homology"/>
<dbReference type="EMBL" id="AP025516">
    <property type="protein sequence ID" value="BDD88342.1"/>
    <property type="molecule type" value="Genomic_DNA"/>
</dbReference>
<reference evidence="3 4" key="1">
    <citation type="submission" date="2022-01" db="EMBL/GenBank/DDBJ databases">
        <title>Desulfofustis limnae sp. nov., a novel mesophilic sulfate-reducing bacterium isolated from marsh soil.</title>
        <authorList>
            <person name="Watanabe M."/>
            <person name="Takahashi A."/>
            <person name="Kojima H."/>
            <person name="Fukui M."/>
        </authorList>
    </citation>
    <scope>NUCLEOTIDE SEQUENCE [LARGE SCALE GENOMIC DNA]</scope>
    <source>
        <strain evidence="3 4">PPLL</strain>
    </source>
</reference>
<accession>A0ABM7WBG1</accession>
<keyword evidence="2" id="KW-1134">Transmembrane beta strand</keyword>